<feature type="transmembrane region" description="Helical" evidence="1">
    <location>
        <begin position="158"/>
        <end position="181"/>
    </location>
</feature>
<keyword evidence="3" id="KW-1185">Reference proteome</keyword>
<keyword evidence="1" id="KW-0472">Membrane</keyword>
<dbReference type="Proteomes" id="UP001163846">
    <property type="component" value="Unassembled WGS sequence"/>
</dbReference>
<evidence type="ECO:0000313" key="2">
    <source>
        <dbReference type="EMBL" id="KAJ3844969.1"/>
    </source>
</evidence>
<feature type="transmembrane region" description="Helical" evidence="1">
    <location>
        <begin position="28"/>
        <end position="46"/>
    </location>
</feature>
<feature type="transmembrane region" description="Helical" evidence="1">
    <location>
        <begin position="202"/>
        <end position="225"/>
    </location>
</feature>
<sequence>MPRGEAGSILLLLTYLASKNVYRHPTLINFWITWIIYSISYSVLLYDREQYIHPDTLCRVQAAMVDGSPSMVVTAGLVSVIQLWVRIRMSPQSTYKTQSTAKQRLQFRLVLCLLIPYVVFFAFAIGSALVGRENFSLTNPMNGLYCSLHIDGFSRYGIPAYCIAVMTCLISFEVAISINYWHTRSNASRAFTLLKREVPFSLILRMLLFSGISVMIITISIIYMSNWLVPWPYLTQATLPLLSVCIFGTQKDLLTTWACWRRSSTKPHFKRFHILNMAKSGVYWPPAPSTTVPNTATSSGFRTRFGDMTSSNSSIVSTVERATVSDEEPV</sequence>
<reference evidence="2" key="1">
    <citation type="submission" date="2022-08" db="EMBL/GenBank/DDBJ databases">
        <authorList>
            <consortium name="DOE Joint Genome Institute"/>
            <person name="Min B."/>
            <person name="Riley R."/>
            <person name="Sierra-Patev S."/>
            <person name="Naranjo-Ortiz M."/>
            <person name="Looney B."/>
            <person name="Konkel Z."/>
            <person name="Slot J.C."/>
            <person name="Sakamoto Y."/>
            <person name="Steenwyk J.L."/>
            <person name="Rokas A."/>
            <person name="Carro J."/>
            <person name="Camarero S."/>
            <person name="Ferreira P."/>
            <person name="Molpeceres G."/>
            <person name="Ruiz-Duenas F.J."/>
            <person name="Serrano A."/>
            <person name="Henrissat B."/>
            <person name="Drula E."/>
            <person name="Hughes K.W."/>
            <person name="Mata J.L."/>
            <person name="Ishikawa N.K."/>
            <person name="Vargas-Isla R."/>
            <person name="Ushijima S."/>
            <person name="Smith C.A."/>
            <person name="Ahrendt S."/>
            <person name="Andreopoulos W."/>
            <person name="He G."/>
            <person name="Labutti K."/>
            <person name="Lipzen A."/>
            <person name="Ng V."/>
            <person name="Sandor L."/>
            <person name="Barry K."/>
            <person name="Martinez A.T."/>
            <person name="Xiao Y."/>
            <person name="Gibbons J.G."/>
            <person name="Terashima K."/>
            <person name="Hibbett D.S."/>
            <person name="Grigoriev I.V."/>
        </authorList>
    </citation>
    <scope>NUCLEOTIDE SEQUENCE</scope>
    <source>
        <strain evidence="2">TFB9207</strain>
    </source>
</reference>
<feature type="transmembrane region" description="Helical" evidence="1">
    <location>
        <begin position="237"/>
        <end position="260"/>
    </location>
</feature>
<protein>
    <submittedName>
        <fullName evidence="2">Uncharacterized protein</fullName>
    </submittedName>
</protein>
<keyword evidence="1" id="KW-1133">Transmembrane helix</keyword>
<feature type="transmembrane region" description="Helical" evidence="1">
    <location>
        <begin position="109"/>
        <end position="131"/>
    </location>
</feature>
<proteinExistence type="predicted"/>
<dbReference type="AlphaFoldDB" id="A0AA38PL94"/>
<keyword evidence="1" id="KW-0812">Transmembrane</keyword>
<name>A0AA38PL94_9AGAR</name>
<comment type="caution">
    <text evidence="2">The sequence shown here is derived from an EMBL/GenBank/DDBJ whole genome shotgun (WGS) entry which is preliminary data.</text>
</comment>
<evidence type="ECO:0000256" key="1">
    <source>
        <dbReference type="SAM" id="Phobius"/>
    </source>
</evidence>
<accession>A0AA38PL94</accession>
<gene>
    <name evidence="2" type="ORF">F5878DRAFT_4794</name>
</gene>
<dbReference type="EMBL" id="MU805944">
    <property type="protein sequence ID" value="KAJ3844969.1"/>
    <property type="molecule type" value="Genomic_DNA"/>
</dbReference>
<organism evidence="2 3">
    <name type="scientific">Lentinula raphanica</name>
    <dbReference type="NCBI Taxonomy" id="153919"/>
    <lineage>
        <taxon>Eukaryota</taxon>
        <taxon>Fungi</taxon>
        <taxon>Dikarya</taxon>
        <taxon>Basidiomycota</taxon>
        <taxon>Agaricomycotina</taxon>
        <taxon>Agaricomycetes</taxon>
        <taxon>Agaricomycetidae</taxon>
        <taxon>Agaricales</taxon>
        <taxon>Marasmiineae</taxon>
        <taxon>Omphalotaceae</taxon>
        <taxon>Lentinula</taxon>
    </lineage>
</organism>
<evidence type="ECO:0000313" key="3">
    <source>
        <dbReference type="Proteomes" id="UP001163846"/>
    </source>
</evidence>